<organism evidence="1 2">
    <name type="scientific">Orlajensenia flava</name>
    <dbReference type="NCBI Taxonomy" id="2565934"/>
    <lineage>
        <taxon>Bacteria</taxon>
        <taxon>Bacillati</taxon>
        <taxon>Actinomycetota</taxon>
        <taxon>Actinomycetes</taxon>
        <taxon>Micrococcales</taxon>
        <taxon>Microbacteriaceae</taxon>
        <taxon>Orlajensenia</taxon>
    </lineage>
</organism>
<evidence type="ECO:0000313" key="2">
    <source>
        <dbReference type="Proteomes" id="UP000307380"/>
    </source>
</evidence>
<dbReference type="InterPro" id="IPR008313">
    <property type="entry name" value="GH125"/>
</dbReference>
<accession>A0A4S4FXA4</accession>
<dbReference type="EMBL" id="SSSN01000005">
    <property type="protein sequence ID" value="THG34296.1"/>
    <property type="molecule type" value="Genomic_DNA"/>
</dbReference>
<dbReference type="Proteomes" id="UP000307380">
    <property type="component" value="Unassembled WGS sequence"/>
</dbReference>
<dbReference type="SUPFAM" id="SSF48208">
    <property type="entry name" value="Six-hairpin glycosidases"/>
    <property type="match status" value="1"/>
</dbReference>
<dbReference type="Gene3D" id="1.50.10.10">
    <property type="match status" value="1"/>
</dbReference>
<gene>
    <name evidence="1" type="ORF">E6C70_08375</name>
</gene>
<dbReference type="AlphaFoldDB" id="A0A4S4FXA4"/>
<evidence type="ECO:0008006" key="3">
    <source>
        <dbReference type="Google" id="ProtNLM"/>
    </source>
</evidence>
<dbReference type="OrthoDB" id="123307at2"/>
<evidence type="ECO:0000313" key="1">
    <source>
        <dbReference type="EMBL" id="THG34296.1"/>
    </source>
</evidence>
<dbReference type="InterPro" id="IPR012341">
    <property type="entry name" value="6hp_glycosidase-like_sf"/>
</dbReference>
<dbReference type="InterPro" id="IPR008928">
    <property type="entry name" value="6-hairpin_glycosidase_sf"/>
</dbReference>
<dbReference type="RefSeq" id="WP_136424094.1">
    <property type="nucleotide sequence ID" value="NZ_OZ241748.1"/>
</dbReference>
<dbReference type="GO" id="GO:0005975">
    <property type="term" value="P:carbohydrate metabolic process"/>
    <property type="evidence" value="ECO:0007669"/>
    <property type="project" value="InterPro"/>
</dbReference>
<proteinExistence type="predicted"/>
<dbReference type="Pfam" id="PF06824">
    <property type="entry name" value="Glyco_hydro_125"/>
    <property type="match status" value="1"/>
</dbReference>
<comment type="caution">
    <text evidence="1">The sequence shown here is derived from an EMBL/GenBank/DDBJ whole genome shotgun (WGS) entry which is preliminary data.</text>
</comment>
<reference evidence="1 2" key="1">
    <citation type="submission" date="2019-04" db="EMBL/GenBank/DDBJ databases">
        <authorList>
            <person name="Jiang L."/>
        </authorList>
    </citation>
    <scope>NUCLEOTIDE SEQUENCE [LARGE SCALE GENOMIC DNA]</scope>
    <source>
        <strain evidence="1 2">YIM 131861</strain>
    </source>
</reference>
<name>A0A4S4FXA4_9MICO</name>
<keyword evidence="2" id="KW-1185">Reference proteome</keyword>
<protein>
    <recommendedName>
        <fullName evidence="3">Metal-independent alpha-mannosidase</fullName>
    </recommendedName>
</protein>
<sequence>MTSTESLTTFAPVIDAPETLHPTGNLLVSLPELDEHGVCRSIGIVSEAERGVLAAVGGEQGVLAPSVTVDGSAVTPSFTWTRVADWVPHAEASVTGGIVTAEWVAPLSRGGTSDAGVVARLSYRNETDAPQHVDLRWSGQWASTVVHHFRAKQLAVTLATRDDPWTGARAVYAGAERLLLAVSWRPGAGAAHDENAPANGWAVTRSASVAPGETLDLDVYVGVAPEPDGSGATALHLRRRGFDALRADTRAWLSAHGPRFDSPELTARARLNLFFCFFYGQADCLDTGRTVALTSRSPRYYVSGAFWSRDVYWWAFPAVLLTDATRARRVLVASIENAGEDIAQHALYITGGRLYPGFELDELCIPLLALWRYVDATGDRGVVSEPAVQRLFGTFERELAEVFDAELGLYGTMLLPTDDPTDHPFTATNNALVAVALRIVGRLTGDADLVARGEALAERLAEAFVHEAPTEGTTSAPGSGEHRWAWAIDADGEPEWREEPPLSLRTLAYWGVVDETDAAFATTLRWLVTDYAYHYDGPFPGAGAPHFASPSAFDLGNRMLTGNADLGDPVAAFVATPMDTGIACESWHPDTGIAVTGAAMASVAGFVAWTAWADAVGHRQWDDPFPLPGADGSRP</sequence>